<reference evidence="2 3" key="1">
    <citation type="submission" date="2024-10" db="EMBL/GenBank/DDBJ databases">
        <title>The Natural Products Discovery Center: Release of the First 8490 Sequenced Strains for Exploring Actinobacteria Biosynthetic Diversity.</title>
        <authorList>
            <person name="Kalkreuter E."/>
            <person name="Kautsar S.A."/>
            <person name="Yang D."/>
            <person name="Bader C.D."/>
            <person name="Teijaro C.N."/>
            <person name="Fluegel L."/>
            <person name="Davis C.M."/>
            <person name="Simpson J.R."/>
            <person name="Lauterbach L."/>
            <person name="Steele A.D."/>
            <person name="Gui C."/>
            <person name="Meng S."/>
            <person name="Li G."/>
            <person name="Viehrig K."/>
            <person name="Ye F."/>
            <person name="Su P."/>
            <person name="Kiefer A.F."/>
            <person name="Nichols A."/>
            <person name="Cepeda A.J."/>
            <person name="Yan W."/>
            <person name="Fan B."/>
            <person name="Jiang Y."/>
            <person name="Adhikari A."/>
            <person name="Zheng C.-J."/>
            <person name="Schuster L."/>
            <person name="Cowan T.M."/>
            <person name="Smanski M.J."/>
            <person name="Chevrette M.G."/>
            <person name="De Carvalho L.P.S."/>
            <person name="Shen B."/>
        </authorList>
    </citation>
    <scope>NUCLEOTIDE SEQUENCE [LARGE SCALE GENOMIC DNA]</scope>
    <source>
        <strain evidence="2 3">NPDC007066</strain>
    </source>
</reference>
<feature type="compositionally biased region" description="Polar residues" evidence="1">
    <location>
        <begin position="1"/>
        <end position="12"/>
    </location>
</feature>
<organism evidence="2 3">
    <name type="scientific">Streptomyces massasporeus</name>
    <dbReference type="NCBI Taxonomy" id="67324"/>
    <lineage>
        <taxon>Bacteria</taxon>
        <taxon>Bacillati</taxon>
        <taxon>Actinomycetota</taxon>
        <taxon>Actinomycetes</taxon>
        <taxon>Kitasatosporales</taxon>
        <taxon>Streptomycetaceae</taxon>
        <taxon>Streptomyces</taxon>
    </lineage>
</organism>
<gene>
    <name evidence="2" type="ORF">ACFYM3_27240</name>
</gene>
<feature type="compositionally biased region" description="Basic and acidic residues" evidence="1">
    <location>
        <begin position="13"/>
        <end position="22"/>
    </location>
</feature>
<evidence type="ECO:0000313" key="2">
    <source>
        <dbReference type="EMBL" id="MFE9228257.1"/>
    </source>
</evidence>
<dbReference type="Proteomes" id="UP001601288">
    <property type="component" value="Unassembled WGS sequence"/>
</dbReference>
<evidence type="ECO:0008006" key="4">
    <source>
        <dbReference type="Google" id="ProtNLM"/>
    </source>
</evidence>
<keyword evidence="3" id="KW-1185">Reference proteome</keyword>
<dbReference type="RefSeq" id="WP_358286075.1">
    <property type="nucleotide sequence ID" value="NZ_JBEYGJ010000024.1"/>
</dbReference>
<evidence type="ECO:0000256" key="1">
    <source>
        <dbReference type="SAM" id="MobiDB-lite"/>
    </source>
</evidence>
<proteinExistence type="predicted"/>
<protein>
    <recommendedName>
        <fullName evidence="4">Ricin B lectin domain-containing protein</fullName>
    </recommendedName>
</protein>
<name>A0ABW6LIJ3_9ACTN</name>
<comment type="caution">
    <text evidence="2">The sequence shown here is derived from an EMBL/GenBank/DDBJ whole genome shotgun (WGS) entry which is preliminary data.</text>
</comment>
<evidence type="ECO:0000313" key="3">
    <source>
        <dbReference type="Proteomes" id="UP001601288"/>
    </source>
</evidence>
<dbReference type="EMBL" id="JBIAFP010000017">
    <property type="protein sequence ID" value="MFE9228257.1"/>
    <property type="molecule type" value="Genomic_DNA"/>
</dbReference>
<accession>A0ABW6LIJ3</accession>
<feature type="region of interest" description="Disordered" evidence="1">
    <location>
        <begin position="1"/>
        <end position="29"/>
    </location>
</feature>
<sequence length="29" mass="3217">MYLTAGSAQGDQLEQRPYDGADHQMFTVS</sequence>